<feature type="chain" id="PRO_5010720267" description="CBM11 domain-containing protein" evidence="1">
    <location>
        <begin position="28"/>
        <end position="474"/>
    </location>
</feature>
<comment type="caution">
    <text evidence="2">The sequence shown here is derived from an EMBL/GenBank/DDBJ whole genome shotgun (WGS) entry which is preliminary data.</text>
</comment>
<dbReference type="Gene3D" id="1.20.1270.90">
    <property type="entry name" value="AF1782-like"/>
    <property type="match status" value="1"/>
</dbReference>
<proteinExistence type="predicted"/>
<dbReference type="EMBL" id="ATBP01000145">
    <property type="protein sequence ID" value="ETR72464.1"/>
    <property type="molecule type" value="Genomic_DNA"/>
</dbReference>
<dbReference type="Proteomes" id="UP000189670">
    <property type="component" value="Unassembled WGS sequence"/>
</dbReference>
<sequence length="474" mass="52497">MKPLFKKNYFVLLVTTLTLISFSITFAEEPPPKKYELKDAIHILQILAGGMEAPDPEPEPEGVIGFETVGQDWKWNVFENGDNPPPLEIVVNPDRSGENTSPYVAKFTAKKNGAEWAGTETFGFEPFTLDESNATVTIFVYKPVISRVCLKLVFPSGEGLGTVAELFTENTKTNEWEKLSVSFKDKMNVPTDKITGLVIFPDRDPRNADNVCLFDNISFSDDPVIENVIKSELIRSVEHAENLANGTGIGTSNGQVSQETADTLRTKINDAKVVMNNPAATQMEVNSAFVTLEAAILDFQNAIIGDIGDDNGDGLIYLYATDESIEIDLDFNEDYQSVNDWGSGSTLDKEYTQDSLYQPVIMVTPGIGSWGDSSNGCVAFSQFSSGFASTYQSLHFKYKGGTLVKLKFPGTKNQEVIYDVNSATQLEDGWFEFTIPLSNHEDYQTASEFGIFNHNIEDPFFITDIYFTPPTESK</sequence>
<dbReference type="AlphaFoldDB" id="A0A1V1PCH0"/>
<name>A0A1V1PCH0_9BACT</name>
<evidence type="ECO:0000313" key="3">
    <source>
        <dbReference type="Proteomes" id="UP000189670"/>
    </source>
</evidence>
<keyword evidence="1" id="KW-0732">Signal</keyword>
<gene>
    <name evidence="2" type="ORF">OMM_01703</name>
</gene>
<evidence type="ECO:0000313" key="2">
    <source>
        <dbReference type="EMBL" id="ETR72464.1"/>
    </source>
</evidence>
<feature type="signal peptide" evidence="1">
    <location>
        <begin position="1"/>
        <end position="27"/>
    </location>
</feature>
<reference evidence="3" key="1">
    <citation type="submission" date="2012-11" db="EMBL/GenBank/DDBJ databases">
        <authorList>
            <person name="Lucero-Rivera Y.E."/>
            <person name="Tovar-Ramirez D."/>
        </authorList>
    </citation>
    <scope>NUCLEOTIDE SEQUENCE [LARGE SCALE GENOMIC DNA]</scope>
    <source>
        <strain evidence="3">Araruama</strain>
    </source>
</reference>
<evidence type="ECO:0008006" key="4">
    <source>
        <dbReference type="Google" id="ProtNLM"/>
    </source>
</evidence>
<accession>A0A1V1PCH0</accession>
<protein>
    <recommendedName>
        <fullName evidence="4">CBM11 domain-containing protein</fullName>
    </recommendedName>
</protein>
<evidence type="ECO:0000256" key="1">
    <source>
        <dbReference type="SAM" id="SignalP"/>
    </source>
</evidence>
<organism evidence="2 3">
    <name type="scientific">Candidatus Magnetoglobus multicellularis str. Araruama</name>
    <dbReference type="NCBI Taxonomy" id="890399"/>
    <lineage>
        <taxon>Bacteria</taxon>
        <taxon>Pseudomonadati</taxon>
        <taxon>Thermodesulfobacteriota</taxon>
        <taxon>Desulfobacteria</taxon>
        <taxon>Desulfobacterales</taxon>
        <taxon>Desulfobacteraceae</taxon>
        <taxon>Candidatus Magnetoglobus</taxon>
    </lineage>
</organism>